<dbReference type="Gene3D" id="3.40.50.1820">
    <property type="entry name" value="alpha/beta hydrolase"/>
    <property type="match status" value="1"/>
</dbReference>
<feature type="signal peptide" evidence="1">
    <location>
        <begin position="1"/>
        <end position="20"/>
    </location>
</feature>
<dbReference type="EMBL" id="KQ965402">
    <property type="protein sequence ID" value="KXN64585.1"/>
    <property type="molecule type" value="Genomic_DNA"/>
</dbReference>
<reference evidence="3 4" key="1">
    <citation type="journal article" date="2015" name="Genome Biol. Evol.">
        <title>Phylogenomic analyses indicate that early fungi evolved digesting cell walls of algal ancestors of land plants.</title>
        <authorList>
            <person name="Chang Y."/>
            <person name="Wang S."/>
            <person name="Sekimoto S."/>
            <person name="Aerts A.L."/>
            <person name="Choi C."/>
            <person name="Clum A."/>
            <person name="LaButti K.M."/>
            <person name="Lindquist E.A."/>
            <person name="Yee Ngan C."/>
            <person name="Ohm R.A."/>
            <person name="Salamov A.A."/>
            <person name="Grigoriev I.V."/>
            <person name="Spatafora J.W."/>
            <person name="Berbee M.L."/>
        </authorList>
    </citation>
    <scope>NUCLEOTIDE SEQUENCE [LARGE SCALE GENOMIC DNA]</scope>
    <source>
        <strain evidence="3 4">NRRL 28638</strain>
    </source>
</reference>
<evidence type="ECO:0000259" key="2">
    <source>
        <dbReference type="Pfam" id="PF02897"/>
    </source>
</evidence>
<keyword evidence="1" id="KW-0732">Signal</keyword>
<proteinExistence type="predicted"/>
<feature type="chain" id="PRO_5007293920" description="Peptidase S9A N-terminal domain-containing protein" evidence="1">
    <location>
        <begin position="21"/>
        <end position="136"/>
    </location>
</feature>
<feature type="domain" description="Peptidase S9A N-terminal" evidence="2">
    <location>
        <begin position="43"/>
        <end position="132"/>
    </location>
</feature>
<evidence type="ECO:0000313" key="4">
    <source>
        <dbReference type="Proteomes" id="UP000070444"/>
    </source>
</evidence>
<gene>
    <name evidence="3" type="ORF">CONCODRAFT_171125</name>
</gene>
<dbReference type="AlphaFoldDB" id="A0A137NPC3"/>
<evidence type="ECO:0000313" key="3">
    <source>
        <dbReference type="EMBL" id="KXN64585.1"/>
    </source>
</evidence>
<dbReference type="GO" id="GO:0004252">
    <property type="term" value="F:serine-type endopeptidase activity"/>
    <property type="evidence" value="ECO:0007669"/>
    <property type="project" value="InterPro"/>
</dbReference>
<name>A0A137NPC3_CONC2</name>
<evidence type="ECO:0000256" key="1">
    <source>
        <dbReference type="SAM" id="SignalP"/>
    </source>
</evidence>
<dbReference type="InterPro" id="IPR029058">
    <property type="entry name" value="AB_hydrolase_fold"/>
</dbReference>
<dbReference type="Pfam" id="PF02897">
    <property type="entry name" value="Peptidase_S9_N"/>
    <property type="match status" value="1"/>
</dbReference>
<protein>
    <recommendedName>
        <fullName evidence="2">Peptidase S9A N-terminal domain-containing protein</fullName>
    </recommendedName>
</protein>
<dbReference type="InterPro" id="IPR023302">
    <property type="entry name" value="Pept_S9A_N"/>
</dbReference>
<keyword evidence="4" id="KW-1185">Reference proteome</keyword>
<feature type="non-terminal residue" evidence="3">
    <location>
        <position position="136"/>
    </location>
</feature>
<dbReference type="SUPFAM" id="SSF50993">
    <property type="entry name" value="Peptidase/esterase 'gauge' domain"/>
    <property type="match status" value="1"/>
</dbReference>
<dbReference type="Proteomes" id="UP000070444">
    <property type="component" value="Unassembled WGS sequence"/>
</dbReference>
<accession>A0A137NPC3</accession>
<organism evidence="3 4">
    <name type="scientific">Conidiobolus coronatus (strain ATCC 28846 / CBS 209.66 / NRRL 28638)</name>
    <name type="common">Delacroixia coronata</name>
    <dbReference type="NCBI Taxonomy" id="796925"/>
    <lineage>
        <taxon>Eukaryota</taxon>
        <taxon>Fungi</taxon>
        <taxon>Fungi incertae sedis</taxon>
        <taxon>Zoopagomycota</taxon>
        <taxon>Entomophthoromycotina</taxon>
        <taxon>Entomophthoromycetes</taxon>
        <taxon>Entomophthorales</taxon>
        <taxon>Ancylistaceae</taxon>
        <taxon>Conidiobolus</taxon>
    </lineage>
</organism>
<sequence length="136" mass="15611">MLINNFIQLILLSLLTKAQSNEADSEGLLEDLERKRVTEWKYPVAPSDPNAGDVFWGQTVKDIYRPLAKPFDSKTLKYIEESNAFTNNYLDQDRSRSHSRRALEALYNYERTSQQTVVNGTTYELYNPGSNTVSIL</sequence>